<evidence type="ECO:0000313" key="3">
    <source>
        <dbReference type="Proteomes" id="UP001189429"/>
    </source>
</evidence>
<sequence length="568" mass="59686">MHPLRPLPGGAHVVRLLRAAAQVGAVSHALRGAGGRRRRRHGREPRGAHAFALAVQPGLLREQLWHIPDALGPRPGVPLRPRGRLEVPRFGELLLGADGLRPVDVPLPVPAAPQDRQAVDPHTPTGFTRLGTLQRYSPRLRPRRRQCQEGPRQGAAEGGLTQEEAAEAAEAASERADDPVEELKSAIRWFPGGSLALLAGGVGLRAAGAAASVAGAVVSAEVRIANTAVSVGLRAVDVGVCGAQRAAKTPVGEAALACSERLVRRLPGGGHALDTTRQALVAVGFLAADAETQGIAAAEKLLREASGQAENLKLEAASRLAEMLTRARSLSELEATELMDLVGPELGKVSIALRKRRAGVRAAYQRGCDRAFALGQSLLALSWDLASRLPVVGGTLLRTFERELGELQAQRAGRMPGLQPMAQAYLQLVCSCAMQAVLELRAGLAAPSGMPHEAGPRAPEAGASKHGQAWLLHGGAGDAAGAGAGLGCHDDLAPERSLPSPRRGYARSLSRTTARAAASRAPRRCVGAEAVRRVRPRGRGSERARLPAALRWQCPCRAVAHRSGTMWS</sequence>
<proteinExistence type="predicted"/>
<feature type="region of interest" description="Disordered" evidence="1">
    <location>
        <begin position="138"/>
        <end position="178"/>
    </location>
</feature>
<gene>
    <name evidence="2" type="ORF">PCOR1329_LOCUS20266</name>
</gene>
<name>A0ABN9RI87_9DINO</name>
<feature type="compositionally biased region" description="Low complexity" evidence="1">
    <location>
        <begin position="506"/>
        <end position="520"/>
    </location>
</feature>
<dbReference type="Proteomes" id="UP001189429">
    <property type="component" value="Unassembled WGS sequence"/>
</dbReference>
<protein>
    <submittedName>
        <fullName evidence="2">Uncharacterized protein</fullName>
    </submittedName>
</protein>
<accession>A0ABN9RI87</accession>
<evidence type="ECO:0000256" key="1">
    <source>
        <dbReference type="SAM" id="MobiDB-lite"/>
    </source>
</evidence>
<comment type="caution">
    <text evidence="2">The sequence shown here is derived from an EMBL/GenBank/DDBJ whole genome shotgun (WGS) entry which is preliminary data.</text>
</comment>
<dbReference type="EMBL" id="CAUYUJ010006557">
    <property type="protein sequence ID" value="CAK0817766.1"/>
    <property type="molecule type" value="Genomic_DNA"/>
</dbReference>
<feature type="compositionally biased region" description="Low complexity" evidence="1">
    <location>
        <begin position="154"/>
        <end position="171"/>
    </location>
</feature>
<organism evidence="2 3">
    <name type="scientific">Prorocentrum cordatum</name>
    <dbReference type="NCBI Taxonomy" id="2364126"/>
    <lineage>
        <taxon>Eukaryota</taxon>
        <taxon>Sar</taxon>
        <taxon>Alveolata</taxon>
        <taxon>Dinophyceae</taxon>
        <taxon>Prorocentrales</taxon>
        <taxon>Prorocentraceae</taxon>
        <taxon>Prorocentrum</taxon>
    </lineage>
</organism>
<keyword evidence="3" id="KW-1185">Reference proteome</keyword>
<feature type="region of interest" description="Disordered" evidence="1">
    <location>
        <begin position="493"/>
        <end position="521"/>
    </location>
</feature>
<reference evidence="2" key="1">
    <citation type="submission" date="2023-10" db="EMBL/GenBank/DDBJ databases">
        <authorList>
            <person name="Chen Y."/>
            <person name="Shah S."/>
            <person name="Dougan E. K."/>
            <person name="Thang M."/>
            <person name="Chan C."/>
        </authorList>
    </citation>
    <scope>NUCLEOTIDE SEQUENCE [LARGE SCALE GENOMIC DNA]</scope>
</reference>
<evidence type="ECO:0000313" key="2">
    <source>
        <dbReference type="EMBL" id="CAK0817766.1"/>
    </source>
</evidence>